<evidence type="ECO:0000313" key="1">
    <source>
        <dbReference type="EMBL" id="KIE05650.1"/>
    </source>
</evidence>
<accession>A0A0C1R028</accession>
<dbReference type="EMBL" id="JSWE01000092">
    <property type="protein sequence ID" value="KIE05650.1"/>
    <property type="molecule type" value="Genomic_DNA"/>
</dbReference>
<dbReference type="AlphaFoldDB" id="A0A0C1R028"/>
<organism evidence="1 2">
    <name type="scientific">Candidatus Jidaibacter acanthamoebae</name>
    <dbReference type="NCBI Taxonomy" id="86105"/>
    <lineage>
        <taxon>Bacteria</taxon>
        <taxon>Pseudomonadati</taxon>
        <taxon>Pseudomonadota</taxon>
        <taxon>Alphaproteobacteria</taxon>
        <taxon>Rickettsiales</taxon>
        <taxon>Candidatus Midichloriaceae</taxon>
        <taxon>Candidatus Jidaibacter</taxon>
    </lineage>
</organism>
<dbReference type="Proteomes" id="UP000031258">
    <property type="component" value="Unassembled WGS sequence"/>
</dbReference>
<sequence length="464" mass="52761">MKNNLNSILTDNPEILQIIEAAKVRNYDALKQTWAGLSDKKTALSAIKILAGHRELEAIKLLMSISSYDISNFVVEGFAMSGDIDLTLEWINKGTNVHNAVKGAAEGGHEELVNLLLEDYRASIHNAAQGAAEGGHEELMNSLLARGANINFAVEGAILREDKKLLERILDRIKETINYKYILNTALITAAKHQHTEPIKWLIEEYKADPLKALNGAVYVNDFSFAKEIMITYKVMPENISPDFAEHLKIHFTEKFNIYSFLSSVTDDKSREKYIKYIAKITGINFTQLNNNTEDFIDIIELYGLSVSDAYVYYVEAKYIERGILTPLGDYVSSFYNLYNTNMLISEGENNEVFIPNEILNRIAYFCTEHPKLKHNDKSSDQQYPSLSEKGKNAVVDLWLGRIGEIFSKRTEEYIKEGSELAIMLTYEDEDNFSPVISNPVKYEYTSSFTTDRTESRETMVQYC</sequence>
<reference evidence="1 2" key="1">
    <citation type="submission" date="2014-11" db="EMBL/GenBank/DDBJ databases">
        <title>A Rickettsiales Symbiont of Amoebae With Ancient Features.</title>
        <authorList>
            <person name="Schulz F."/>
            <person name="Martijn J."/>
            <person name="Wascher F."/>
            <person name="Kostanjsek R."/>
            <person name="Ettema T.J."/>
            <person name="Horn M."/>
        </authorList>
    </citation>
    <scope>NUCLEOTIDE SEQUENCE [LARGE SCALE GENOMIC DNA]</scope>
    <source>
        <strain evidence="1 2">UWC36</strain>
    </source>
</reference>
<dbReference type="InterPro" id="IPR036770">
    <property type="entry name" value="Ankyrin_rpt-contain_sf"/>
</dbReference>
<dbReference type="RefSeq" id="WP_039455936.1">
    <property type="nucleotide sequence ID" value="NZ_JSWE01000092.1"/>
</dbReference>
<evidence type="ECO:0000313" key="2">
    <source>
        <dbReference type="Proteomes" id="UP000031258"/>
    </source>
</evidence>
<name>A0A0C1R028_9RICK</name>
<dbReference type="SUPFAM" id="SSF48403">
    <property type="entry name" value="Ankyrin repeat"/>
    <property type="match status" value="1"/>
</dbReference>
<proteinExistence type="predicted"/>
<comment type="caution">
    <text evidence="1">The sequence shown here is derived from an EMBL/GenBank/DDBJ whole genome shotgun (WGS) entry which is preliminary data.</text>
</comment>
<protein>
    <recommendedName>
        <fullName evidence="3">Ankyrin repeat protein</fullName>
    </recommendedName>
</protein>
<keyword evidence="2" id="KW-1185">Reference proteome</keyword>
<dbReference type="OrthoDB" id="5652468at2"/>
<dbReference type="Gene3D" id="1.25.40.20">
    <property type="entry name" value="Ankyrin repeat-containing domain"/>
    <property type="match status" value="1"/>
</dbReference>
<evidence type="ECO:0008006" key="3">
    <source>
        <dbReference type="Google" id="ProtNLM"/>
    </source>
</evidence>
<gene>
    <name evidence="1" type="ORF">NF27_DP01940</name>
</gene>